<feature type="transmembrane region" description="Helical" evidence="1">
    <location>
        <begin position="27"/>
        <end position="50"/>
    </location>
</feature>
<keyword evidence="1" id="KW-0472">Membrane</keyword>
<gene>
    <name evidence="2" type="ORF">MNBD_GAMMA21-2800</name>
</gene>
<protein>
    <submittedName>
        <fullName evidence="2">Uncharacterized protein</fullName>
    </submittedName>
</protein>
<name>A0A3B1AGP6_9ZZZZ</name>
<dbReference type="EMBL" id="UOFR01000013">
    <property type="protein sequence ID" value="VAW91816.1"/>
    <property type="molecule type" value="Genomic_DNA"/>
</dbReference>
<sequence length="64" mass="7201">MNRAIMDLESTKRNKKLVRSFFEEKTISFAAAQVVSLGFTYLAFGVLLSATDRGYALTIRIQVL</sequence>
<accession>A0A3B1AGP6</accession>
<organism evidence="2">
    <name type="scientific">hydrothermal vent metagenome</name>
    <dbReference type="NCBI Taxonomy" id="652676"/>
    <lineage>
        <taxon>unclassified sequences</taxon>
        <taxon>metagenomes</taxon>
        <taxon>ecological metagenomes</taxon>
    </lineage>
</organism>
<reference evidence="2" key="1">
    <citation type="submission" date="2018-06" db="EMBL/GenBank/DDBJ databases">
        <authorList>
            <person name="Zhirakovskaya E."/>
        </authorList>
    </citation>
    <scope>NUCLEOTIDE SEQUENCE</scope>
</reference>
<keyword evidence="1" id="KW-0812">Transmembrane</keyword>
<proteinExistence type="predicted"/>
<dbReference type="AlphaFoldDB" id="A0A3B1AGP6"/>
<keyword evidence="1" id="KW-1133">Transmembrane helix</keyword>
<evidence type="ECO:0000313" key="2">
    <source>
        <dbReference type="EMBL" id="VAW91816.1"/>
    </source>
</evidence>
<evidence type="ECO:0000256" key="1">
    <source>
        <dbReference type="SAM" id="Phobius"/>
    </source>
</evidence>